<accession>A0A1F6BYT0</accession>
<dbReference type="InterPro" id="IPR010550">
    <property type="entry name" value="DCD_N"/>
</dbReference>
<dbReference type="SUPFAM" id="SSF51283">
    <property type="entry name" value="dUTPase-like"/>
    <property type="match status" value="2"/>
</dbReference>
<evidence type="ECO:0000313" key="4">
    <source>
        <dbReference type="Proteomes" id="UP000176996"/>
    </source>
</evidence>
<dbReference type="InterPro" id="IPR053811">
    <property type="entry name" value="DCD_C"/>
</dbReference>
<name>A0A1F6BYT0_9BACT</name>
<dbReference type="EMBL" id="MFKK01000007">
    <property type="protein sequence ID" value="OGG42104.1"/>
    <property type="molecule type" value="Genomic_DNA"/>
</dbReference>
<dbReference type="Pfam" id="PF06559">
    <property type="entry name" value="DCD_N"/>
    <property type="match status" value="1"/>
</dbReference>
<dbReference type="STRING" id="1798471.A3A21_03660"/>
<dbReference type="NCBIfam" id="NF005734">
    <property type="entry name" value="PRK07559.1"/>
    <property type="match status" value="1"/>
</dbReference>
<proteinExistence type="predicted"/>
<dbReference type="Proteomes" id="UP000176996">
    <property type="component" value="Unassembled WGS sequence"/>
</dbReference>
<dbReference type="PANTHER" id="PTHR42680:SF3">
    <property type="entry name" value="DCTP DEAMINASE"/>
    <property type="match status" value="1"/>
</dbReference>
<organism evidence="3 4">
    <name type="scientific">Candidatus Jorgensenbacteria bacterium RIFCSPLOWO2_01_FULL_45_25b</name>
    <dbReference type="NCBI Taxonomy" id="1798471"/>
    <lineage>
        <taxon>Bacteria</taxon>
        <taxon>Candidatus Joergenseniibacteriota</taxon>
    </lineage>
</organism>
<dbReference type="Pfam" id="PF22569">
    <property type="entry name" value="DCD_C"/>
    <property type="match status" value="1"/>
</dbReference>
<protein>
    <recommendedName>
        <fullName evidence="5">2'-deoxycytidine 5'-triphosphate deaminase</fullName>
    </recommendedName>
</protein>
<evidence type="ECO:0000313" key="3">
    <source>
        <dbReference type="EMBL" id="OGG42104.1"/>
    </source>
</evidence>
<dbReference type="GO" id="GO:0009394">
    <property type="term" value="P:2'-deoxyribonucleotide metabolic process"/>
    <property type="evidence" value="ECO:0007669"/>
    <property type="project" value="InterPro"/>
</dbReference>
<dbReference type="InterPro" id="IPR036157">
    <property type="entry name" value="dUTPase-like_sf"/>
</dbReference>
<reference evidence="3 4" key="1">
    <citation type="journal article" date="2016" name="Nat. Commun.">
        <title>Thousands of microbial genomes shed light on interconnected biogeochemical processes in an aquifer system.</title>
        <authorList>
            <person name="Anantharaman K."/>
            <person name="Brown C.T."/>
            <person name="Hug L.A."/>
            <person name="Sharon I."/>
            <person name="Castelle C.J."/>
            <person name="Probst A.J."/>
            <person name="Thomas B.C."/>
            <person name="Singh A."/>
            <person name="Wilkins M.J."/>
            <person name="Karaoz U."/>
            <person name="Brodie E.L."/>
            <person name="Williams K.H."/>
            <person name="Hubbard S.S."/>
            <person name="Banfield J.F."/>
        </authorList>
    </citation>
    <scope>NUCLEOTIDE SEQUENCE [LARGE SCALE GENOMIC DNA]</scope>
</reference>
<evidence type="ECO:0000259" key="1">
    <source>
        <dbReference type="Pfam" id="PF06559"/>
    </source>
</evidence>
<dbReference type="GO" id="GO:0008829">
    <property type="term" value="F:dCTP deaminase activity"/>
    <property type="evidence" value="ECO:0007669"/>
    <property type="project" value="InterPro"/>
</dbReference>
<gene>
    <name evidence="3" type="ORF">A3A21_03660</name>
</gene>
<sequence length="369" mass="42356">MEKQGTLPSQDIRTLIRDGGIVNGNENNVQPASLDLTVGGKIYRLPHIFLPKPEERVEDVAKEIGAEAYTFEYPLEINTLYLVKLKEQLNLPDSVYGYSNPKSSVGRIDLKVSMLADYVARFDAAGHYGYKGELWAIVEPKSFRVKIQPGDTLLQLRLFYSDTRIKNQNVLENFYRKHNPLYFDETPIDYKEMKINDEDGSVIMTVDLRYDLVGWRCEGTQKYIDFSKKKLYKPEDFFAPIHKSPQKTVTLRKGDFYILHTREKIRVPPTYAAEIAPMDVRSGEYRSHYAGFIDPGFGYGKEGRINGQSIVLEVRPFENSIVLSNKQPICKVVFEELCEMPDIVYGEEELGSHYANQTGPRLSKHFVQE</sequence>
<dbReference type="PANTHER" id="PTHR42680">
    <property type="entry name" value="DCTP DEAMINASE"/>
    <property type="match status" value="1"/>
</dbReference>
<feature type="domain" description="2'-deoxycytidine 5'-triphosphate deaminase N-terminal" evidence="1">
    <location>
        <begin position="4"/>
        <end position="159"/>
    </location>
</feature>
<dbReference type="AlphaFoldDB" id="A0A1F6BYT0"/>
<feature type="domain" description="2'-deoxycytidine 5'-triphosphate deaminase C-terminal" evidence="2">
    <location>
        <begin position="198"/>
        <end position="366"/>
    </location>
</feature>
<evidence type="ECO:0008006" key="5">
    <source>
        <dbReference type="Google" id="ProtNLM"/>
    </source>
</evidence>
<comment type="caution">
    <text evidence="3">The sequence shown here is derived from an EMBL/GenBank/DDBJ whole genome shotgun (WGS) entry which is preliminary data.</text>
</comment>
<dbReference type="Gene3D" id="2.70.40.10">
    <property type="match status" value="2"/>
</dbReference>
<evidence type="ECO:0000259" key="2">
    <source>
        <dbReference type="Pfam" id="PF22569"/>
    </source>
</evidence>